<sequence length="179" mass="20461">MRQAWNLYARVMRDHPVKTQLITTATVMLSGDLIAQKVLERRSSIDVPRAARFFVMGIAFVGPALRVWYFTLERIVGSGGGRALVIKKVFLDQALFTPVFLPSFLVTLGALQRRSWESIKQTVRADYLPILKANYMLWPAAQLINFRFVPLSYRVPFASCVALVWNTYLAWKANKTHKI</sequence>
<name>A0ACB8C151_DERSI</name>
<dbReference type="Proteomes" id="UP000821865">
    <property type="component" value="Chromosome 9"/>
</dbReference>
<reference evidence="1" key="1">
    <citation type="submission" date="2020-05" db="EMBL/GenBank/DDBJ databases">
        <title>Large-scale comparative analyses of tick genomes elucidate their genetic diversity and vector capacities.</title>
        <authorList>
            <person name="Jia N."/>
            <person name="Wang J."/>
            <person name="Shi W."/>
            <person name="Du L."/>
            <person name="Sun Y."/>
            <person name="Zhan W."/>
            <person name="Jiang J."/>
            <person name="Wang Q."/>
            <person name="Zhang B."/>
            <person name="Ji P."/>
            <person name="Sakyi L.B."/>
            <person name="Cui X."/>
            <person name="Yuan T."/>
            <person name="Jiang B."/>
            <person name="Yang W."/>
            <person name="Lam T.T.-Y."/>
            <person name="Chang Q."/>
            <person name="Ding S."/>
            <person name="Wang X."/>
            <person name="Zhu J."/>
            <person name="Ruan X."/>
            <person name="Zhao L."/>
            <person name="Wei J."/>
            <person name="Que T."/>
            <person name="Du C."/>
            <person name="Cheng J."/>
            <person name="Dai P."/>
            <person name="Han X."/>
            <person name="Huang E."/>
            <person name="Gao Y."/>
            <person name="Liu J."/>
            <person name="Shao H."/>
            <person name="Ye R."/>
            <person name="Li L."/>
            <person name="Wei W."/>
            <person name="Wang X."/>
            <person name="Wang C."/>
            <person name="Yang T."/>
            <person name="Huo Q."/>
            <person name="Li W."/>
            <person name="Guo W."/>
            <person name="Chen H."/>
            <person name="Zhou L."/>
            <person name="Ni X."/>
            <person name="Tian J."/>
            <person name="Zhou Y."/>
            <person name="Sheng Y."/>
            <person name="Liu T."/>
            <person name="Pan Y."/>
            <person name="Xia L."/>
            <person name="Li J."/>
            <person name="Zhao F."/>
            <person name="Cao W."/>
        </authorList>
    </citation>
    <scope>NUCLEOTIDE SEQUENCE</scope>
    <source>
        <strain evidence="1">Dsil-2018</strain>
    </source>
</reference>
<organism evidence="1 2">
    <name type="scientific">Dermacentor silvarum</name>
    <name type="common">Tick</name>
    <dbReference type="NCBI Taxonomy" id="543639"/>
    <lineage>
        <taxon>Eukaryota</taxon>
        <taxon>Metazoa</taxon>
        <taxon>Ecdysozoa</taxon>
        <taxon>Arthropoda</taxon>
        <taxon>Chelicerata</taxon>
        <taxon>Arachnida</taxon>
        <taxon>Acari</taxon>
        <taxon>Parasitiformes</taxon>
        <taxon>Ixodida</taxon>
        <taxon>Ixodoidea</taxon>
        <taxon>Ixodidae</taxon>
        <taxon>Rhipicephalinae</taxon>
        <taxon>Dermacentor</taxon>
    </lineage>
</organism>
<accession>A0ACB8C151</accession>
<evidence type="ECO:0000313" key="2">
    <source>
        <dbReference type="Proteomes" id="UP000821865"/>
    </source>
</evidence>
<gene>
    <name evidence="1" type="ORF">HPB49_003775</name>
</gene>
<evidence type="ECO:0000313" key="1">
    <source>
        <dbReference type="EMBL" id="KAH7932848.1"/>
    </source>
</evidence>
<protein>
    <submittedName>
        <fullName evidence="1">Uncharacterized protein</fullName>
    </submittedName>
</protein>
<proteinExistence type="predicted"/>
<keyword evidence="2" id="KW-1185">Reference proteome</keyword>
<comment type="caution">
    <text evidence="1">The sequence shown here is derived from an EMBL/GenBank/DDBJ whole genome shotgun (WGS) entry which is preliminary data.</text>
</comment>
<dbReference type="EMBL" id="CM023478">
    <property type="protein sequence ID" value="KAH7932848.1"/>
    <property type="molecule type" value="Genomic_DNA"/>
</dbReference>